<evidence type="ECO:0000256" key="9">
    <source>
        <dbReference type="ARBA" id="ARBA00023159"/>
    </source>
</evidence>
<evidence type="ECO:0000256" key="11">
    <source>
        <dbReference type="ARBA" id="ARBA00029500"/>
    </source>
</evidence>
<dbReference type="GO" id="GO:0006355">
    <property type="term" value="P:regulation of DNA-templated transcription"/>
    <property type="evidence" value="ECO:0007669"/>
    <property type="project" value="InterPro"/>
</dbReference>
<dbReference type="Gene3D" id="3.30.70.260">
    <property type="match status" value="1"/>
</dbReference>
<feature type="domain" description="PAS" evidence="13">
    <location>
        <begin position="78"/>
        <end position="121"/>
    </location>
</feature>
<dbReference type="CDD" id="cd00009">
    <property type="entry name" value="AAA"/>
    <property type="match status" value="1"/>
</dbReference>
<dbReference type="Pfam" id="PF25601">
    <property type="entry name" value="AAA_lid_14"/>
    <property type="match status" value="1"/>
</dbReference>
<dbReference type="PANTHER" id="PTHR32071">
    <property type="entry name" value="TRANSCRIPTIONAL REGULATORY PROTEIN"/>
    <property type="match status" value="1"/>
</dbReference>
<dbReference type="SUPFAM" id="SSF46689">
    <property type="entry name" value="Homeodomain-like"/>
    <property type="match status" value="1"/>
</dbReference>
<dbReference type="InterPro" id="IPR013767">
    <property type="entry name" value="PAS_fold"/>
</dbReference>
<evidence type="ECO:0000259" key="13">
    <source>
        <dbReference type="PROSITE" id="PS50112"/>
    </source>
</evidence>
<dbReference type="PROSITE" id="PS00688">
    <property type="entry name" value="SIGMA54_INTERACT_3"/>
    <property type="match status" value="1"/>
</dbReference>
<dbReference type="PROSITE" id="PS50112">
    <property type="entry name" value="PAS"/>
    <property type="match status" value="1"/>
</dbReference>
<name>E1SPG3_FERBD</name>
<dbReference type="PROSITE" id="PS00676">
    <property type="entry name" value="SIGMA54_INTERACT_2"/>
    <property type="match status" value="1"/>
</dbReference>
<dbReference type="Gene3D" id="3.40.50.300">
    <property type="entry name" value="P-loop containing nucleotide triphosphate hydrolases"/>
    <property type="match status" value="1"/>
</dbReference>
<evidence type="ECO:0000256" key="10">
    <source>
        <dbReference type="ARBA" id="ARBA00023163"/>
    </source>
</evidence>
<dbReference type="InterPro" id="IPR058031">
    <property type="entry name" value="AAA_lid_NorR"/>
</dbReference>
<reference evidence="15 16" key="1">
    <citation type="journal article" date="2010" name="Stand. Genomic Sci.">
        <title>Complete genome sequence of Ferrimonas balearica type strain (PAT).</title>
        <authorList>
            <person name="Nolan M."/>
            <person name="Sikorski J."/>
            <person name="Davenport K."/>
            <person name="Lucas S."/>
            <person name="Glavina Del Rio T."/>
            <person name="Tice H."/>
            <person name="Cheng J."/>
            <person name="Goodwin L."/>
            <person name="Pitluck S."/>
            <person name="Liolios K."/>
            <person name="Ivanova N."/>
            <person name="Mavromatis K."/>
            <person name="Ovchinnikova G."/>
            <person name="Pati A."/>
            <person name="Chen A."/>
            <person name="Palaniappan K."/>
            <person name="Land M."/>
            <person name="Hauser L."/>
            <person name="Chang Y."/>
            <person name="Jeffries C."/>
            <person name="Tapia R."/>
            <person name="Brettin T."/>
            <person name="Detter J."/>
            <person name="Han C."/>
            <person name="Yasawong M."/>
            <person name="Rohde M."/>
            <person name="Tindall B."/>
            <person name="Goker M."/>
            <person name="Woyke T."/>
            <person name="Bristow J."/>
            <person name="Eisen J."/>
            <person name="Markowitz V."/>
            <person name="Hugenholtz P."/>
            <person name="Kyrpides N."/>
            <person name="Klenk H."/>
            <person name="Lapidus A."/>
        </authorList>
    </citation>
    <scope>NUCLEOTIDE SEQUENCE [LARGE SCALE GENOMIC DNA]</scope>
    <source>
        <strain evidence="16">DSM 9799 / CCM 4581 / KCTC 23876 / PAT</strain>
    </source>
</reference>
<dbReference type="InterPro" id="IPR009057">
    <property type="entry name" value="Homeodomain-like_sf"/>
</dbReference>
<dbReference type="InterPro" id="IPR002912">
    <property type="entry name" value="ACT_dom"/>
</dbReference>
<dbReference type="SUPFAM" id="SSF55021">
    <property type="entry name" value="ACT-like"/>
    <property type="match status" value="1"/>
</dbReference>
<dbReference type="PROSITE" id="PS50045">
    <property type="entry name" value="SIGMA54_INTERACT_4"/>
    <property type="match status" value="1"/>
</dbReference>
<evidence type="ECO:0000256" key="8">
    <source>
        <dbReference type="ARBA" id="ARBA00023125"/>
    </source>
</evidence>
<dbReference type="Proteomes" id="UP000006683">
    <property type="component" value="Chromosome"/>
</dbReference>
<dbReference type="HOGENOM" id="CLU_000445_8_2_6"/>
<dbReference type="NCBIfam" id="TIGR04381">
    <property type="entry name" value="HTH_TypR"/>
    <property type="match status" value="1"/>
</dbReference>
<dbReference type="GO" id="GO:0005524">
    <property type="term" value="F:ATP binding"/>
    <property type="evidence" value="ECO:0007669"/>
    <property type="project" value="UniProtKB-KW"/>
</dbReference>
<keyword evidence="6" id="KW-0067">ATP-binding</keyword>
<keyword evidence="8" id="KW-0238">DNA-binding</keyword>
<evidence type="ECO:0000256" key="6">
    <source>
        <dbReference type="ARBA" id="ARBA00022840"/>
    </source>
</evidence>
<dbReference type="SMART" id="SM00091">
    <property type="entry name" value="PAS"/>
    <property type="match status" value="1"/>
</dbReference>
<dbReference type="InterPro" id="IPR035965">
    <property type="entry name" value="PAS-like_dom_sf"/>
</dbReference>
<feature type="domain" description="ACT" evidence="14">
    <location>
        <begin position="2"/>
        <end position="75"/>
    </location>
</feature>
<evidence type="ECO:0000259" key="14">
    <source>
        <dbReference type="PROSITE" id="PS51671"/>
    </source>
</evidence>
<dbReference type="STRING" id="550540.Fbal_2578"/>
<proteinExistence type="predicted"/>
<dbReference type="InterPro" id="IPR003593">
    <property type="entry name" value="AAA+_ATPase"/>
</dbReference>
<dbReference type="Pfam" id="PF18024">
    <property type="entry name" value="HTH_50"/>
    <property type="match status" value="1"/>
</dbReference>
<dbReference type="Gene3D" id="1.10.10.60">
    <property type="entry name" value="Homeodomain-like"/>
    <property type="match status" value="1"/>
</dbReference>
<dbReference type="InterPro" id="IPR030828">
    <property type="entry name" value="HTH_TyrR"/>
</dbReference>
<dbReference type="InterPro" id="IPR000014">
    <property type="entry name" value="PAS"/>
</dbReference>
<comment type="subcellular location">
    <subcellularLocation>
        <location evidence="1">Cytoplasm</location>
    </subcellularLocation>
</comment>
<evidence type="ECO:0000256" key="5">
    <source>
        <dbReference type="ARBA" id="ARBA00022797"/>
    </source>
</evidence>
<dbReference type="RefSeq" id="WP_013346086.1">
    <property type="nucleotide sequence ID" value="NC_014541.1"/>
</dbReference>
<dbReference type="SUPFAM" id="SSF55785">
    <property type="entry name" value="PYP-like sensor domain (PAS domain)"/>
    <property type="match status" value="1"/>
</dbReference>
<dbReference type="FunFam" id="3.40.50.300:FF:000006">
    <property type="entry name" value="DNA-binding transcriptional regulator NtrC"/>
    <property type="match status" value="1"/>
</dbReference>
<keyword evidence="2" id="KW-0963">Cytoplasm</keyword>
<evidence type="ECO:0000313" key="15">
    <source>
        <dbReference type="EMBL" id="ADN76780.1"/>
    </source>
</evidence>
<dbReference type="Gene3D" id="1.10.8.60">
    <property type="match status" value="1"/>
</dbReference>
<dbReference type="InterPro" id="IPR002078">
    <property type="entry name" value="Sigma_54_int"/>
</dbReference>
<evidence type="ECO:0000256" key="7">
    <source>
        <dbReference type="ARBA" id="ARBA00023015"/>
    </source>
</evidence>
<protein>
    <recommendedName>
        <fullName evidence="11">HTH-type transcriptional regulatory protein TyrR</fullName>
    </recommendedName>
</protein>
<dbReference type="CDD" id="cd00130">
    <property type="entry name" value="PAS"/>
    <property type="match status" value="1"/>
</dbReference>
<dbReference type="Gene3D" id="3.30.450.20">
    <property type="entry name" value="PAS domain"/>
    <property type="match status" value="1"/>
</dbReference>
<sequence length="514" mass="57676">MRLQVSCEDRIGLAREILEVLEKQNININAIDAGSAGYVFLQIPAPSFEELQILMPMIRKIPGVTDVKTVPFMPSEREHYAMEALLRTLPDPIFAIDLKGRISMANDSILSLLGLPREQVMEEPVSNWIQGFSFLRWLGLDEVLPQATRVSVQGNQYLAEILPIDLPDEEGTSILAGAMVLLKSPARVGKQFNALRDQISGFDTLLAESDKMRALLAEARRMAQLEAPLLVTGETGTGKELLARACHEASLRQDKSFVVINCASLPDSVAESELFGLCKSPGEVVKRGVIEQADGGTVFLDEVADMSPQLQVKLLRLIQDGCFRRVGDDTEIRVDLRVICASQRDLSELCQRGDFREDLYYRINVLNLHLPPLRERKADIVPLAELFLEHYSQQLASPLRQLSAECREFMKNYAWPGNVRQLKNAIFRAVSMADERGDLTPEQLRLPSWTEGFGYFDQEFEGTLDEAVKQFEASLLRRLYPAYPSTRQLARKLGVSHTAIANKLREHGIGKTRK</sequence>
<keyword evidence="5" id="KW-0058">Aromatic hydrocarbons catabolism</keyword>
<dbReference type="SUPFAM" id="SSF52540">
    <property type="entry name" value="P-loop containing nucleoside triphosphate hydrolases"/>
    <property type="match status" value="1"/>
</dbReference>
<evidence type="ECO:0000256" key="2">
    <source>
        <dbReference type="ARBA" id="ARBA00022490"/>
    </source>
</evidence>
<keyword evidence="16" id="KW-1185">Reference proteome</keyword>
<dbReference type="PROSITE" id="PS00675">
    <property type="entry name" value="SIGMA54_INTERACT_1"/>
    <property type="match status" value="1"/>
</dbReference>
<keyword evidence="3" id="KW-0678">Repressor</keyword>
<dbReference type="GeneID" id="67182806"/>
<keyword evidence="10" id="KW-0804">Transcription</keyword>
<evidence type="ECO:0000259" key="12">
    <source>
        <dbReference type="PROSITE" id="PS50045"/>
    </source>
</evidence>
<dbReference type="InterPro" id="IPR027417">
    <property type="entry name" value="P-loop_NTPase"/>
</dbReference>
<dbReference type="InterPro" id="IPR025944">
    <property type="entry name" value="Sigma_54_int_dom_CS"/>
</dbReference>
<dbReference type="eggNOG" id="COG3283">
    <property type="taxonomic scope" value="Bacteria"/>
</dbReference>
<dbReference type="EMBL" id="CP002209">
    <property type="protein sequence ID" value="ADN76780.1"/>
    <property type="molecule type" value="Genomic_DNA"/>
</dbReference>
<dbReference type="InterPro" id="IPR025943">
    <property type="entry name" value="Sigma_54_int_dom_ATP-bd_2"/>
</dbReference>
<evidence type="ECO:0000256" key="1">
    <source>
        <dbReference type="ARBA" id="ARBA00004496"/>
    </source>
</evidence>
<dbReference type="GO" id="GO:0003677">
    <property type="term" value="F:DNA binding"/>
    <property type="evidence" value="ECO:0007669"/>
    <property type="project" value="UniProtKB-KW"/>
</dbReference>
<keyword evidence="9" id="KW-0010">Activator</keyword>
<dbReference type="InterPro" id="IPR045865">
    <property type="entry name" value="ACT-like_dom_sf"/>
</dbReference>
<keyword evidence="7" id="KW-0805">Transcription regulation</keyword>
<dbReference type="Pfam" id="PF00158">
    <property type="entry name" value="Sigma54_activat"/>
    <property type="match status" value="1"/>
</dbReference>
<keyword evidence="4" id="KW-0547">Nucleotide-binding</keyword>
<evidence type="ECO:0000313" key="16">
    <source>
        <dbReference type="Proteomes" id="UP000006683"/>
    </source>
</evidence>
<dbReference type="OrthoDB" id="9804019at2"/>
<feature type="domain" description="Sigma-54 factor interaction" evidence="12">
    <location>
        <begin position="205"/>
        <end position="431"/>
    </location>
</feature>
<organism evidence="15 16">
    <name type="scientific">Ferrimonas balearica (strain DSM 9799 / CCM 4581 / KCTC 23876 / PAT)</name>
    <dbReference type="NCBI Taxonomy" id="550540"/>
    <lineage>
        <taxon>Bacteria</taxon>
        <taxon>Pseudomonadati</taxon>
        <taxon>Pseudomonadota</taxon>
        <taxon>Gammaproteobacteria</taxon>
        <taxon>Alteromonadales</taxon>
        <taxon>Ferrimonadaceae</taxon>
        <taxon>Ferrimonas</taxon>
    </lineage>
</organism>
<dbReference type="InterPro" id="IPR025662">
    <property type="entry name" value="Sigma_54_int_dom_ATP-bd_1"/>
</dbReference>
<dbReference type="NCBIfam" id="NF008085">
    <property type="entry name" value="PRK10820.1"/>
    <property type="match status" value="1"/>
</dbReference>
<dbReference type="AlphaFoldDB" id="E1SPG3"/>
<dbReference type="PANTHER" id="PTHR32071:SF3">
    <property type="entry name" value="HTH-TYPE TRANSCRIPTIONAL REGULATORY PROTEIN TYRR"/>
    <property type="match status" value="1"/>
</dbReference>
<dbReference type="GO" id="GO:0005737">
    <property type="term" value="C:cytoplasm"/>
    <property type="evidence" value="ECO:0007669"/>
    <property type="project" value="UniProtKB-SubCell"/>
</dbReference>
<dbReference type="Pfam" id="PF13291">
    <property type="entry name" value="ACT_4"/>
    <property type="match status" value="1"/>
</dbReference>
<evidence type="ECO:0000256" key="3">
    <source>
        <dbReference type="ARBA" id="ARBA00022491"/>
    </source>
</evidence>
<gene>
    <name evidence="15" type="ordered locus">Fbal_2578</name>
</gene>
<dbReference type="PROSITE" id="PS51671">
    <property type="entry name" value="ACT"/>
    <property type="match status" value="1"/>
</dbReference>
<dbReference type="SMART" id="SM00382">
    <property type="entry name" value="AAA"/>
    <property type="match status" value="1"/>
</dbReference>
<dbReference type="Pfam" id="PF00989">
    <property type="entry name" value="PAS"/>
    <property type="match status" value="1"/>
</dbReference>
<evidence type="ECO:0000256" key="4">
    <source>
        <dbReference type="ARBA" id="ARBA00022741"/>
    </source>
</evidence>
<dbReference type="KEGG" id="fbl:Fbal_2578"/>
<accession>E1SPG3</accession>